<sequence length="82" mass="9269">MNKTKEFSTYPPYITLGSKLNHSEENQDPANAINVKNHHSKFCTRDPRCLKCAGPHATKECTKRPDEAPKCAFCSESILQIF</sequence>
<reference evidence="1 2" key="1">
    <citation type="submission" date="2021-06" db="EMBL/GenBank/DDBJ databases">
        <title>Caerostris extrusa draft genome.</title>
        <authorList>
            <person name="Kono N."/>
            <person name="Arakawa K."/>
        </authorList>
    </citation>
    <scope>NUCLEOTIDE SEQUENCE [LARGE SCALE GENOMIC DNA]</scope>
</reference>
<dbReference type="Proteomes" id="UP001054945">
    <property type="component" value="Unassembled WGS sequence"/>
</dbReference>
<comment type="caution">
    <text evidence="1">The sequence shown here is derived from an EMBL/GenBank/DDBJ whole genome shotgun (WGS) entry which is preliminary data.</text>
</comment>
<dbReference type="AlphaFoldDB" id="A0AAV4XQ71"/>
<accession>A0AAV4XQ71</accession>
<name>A0AAV4XQ71_CAEEX</name>
<dbReference type="EMBL" id="BPLR01000712">
    <property type="protein sequence ID" value="GIY96879.1"/>
    <property type="molecule type" value="Genomic_DNA"/>
</dbReference>
<protein>
    <submittedName>
        <fullName evidence="1">Uncharacterized protein</fullName>
    </submittedName>
</protein>
<gene>
    <name evidence="1" type="ORF">CEXT_356501</name>
</gene>
<evidence type="ECO:0000313" key="1">
    <source>
        <dbReference type="EMBL" id="GIY96879.1"/>
    </source>
</evidence>
<organism evidence="1 2">
    <name type="scientific">Caerostris extrusa</name>
    <name type="common">Bark spider</name>
    <name type="synonym">Caerostris bankana</name>
    <dbReference type="NCBI Taxonomy" id="172846"/>
    <lineage>
        <taxon>Eukaryota</taxon>
        <taxon>Metazoa</taxon>
        <taxon>Ecdysozoa</taxon>
        <taxon>Arthropoda</taxon>
        <taxon>Chelicerata</taxon>
        <taxon>Arachnida</taxon>
        <taxon>Araneae</taxon>
        <taxon>Araneomorphae</taxon>
        <taxon>Entelegynae</taxon>
        <taxon>Araneoidea</taxon>
        <taxon>Araneidae</taxon>
        <taxon>Caerostris</taxon>
    </lineage>
</organism>
<evidence type="ECO:0000313" key="2">
    <source>
        <dbReference type="Proteomes" id="UP001054945"/>
    </source>
</evidence>
<proteinExistence type="predicted"/>
<keyword evidence="2" id="KW-1185">Reference proteome</keyword>